<dbReference type="Proteomes" id="UP000657918">
    <property type="component" value="Unassembled WGS sequence"/>
</dbReference>
<name>A0A835JSK8_9ROSI</name>
<dbReference type="AlphaFoldDB" id="A0A835JSK8"/>
<gene>
    <name evidence="3" type="ORF">SADUNF_Sadunf10G0058400</name>
</gene>
<evidence type="ECO:0000313" key="3">
    <source>
        <dbReference type="EMBL" id="KAF9673769.1"/>
    </source>
</evidence>
<accession>A0A835JSK8</accession>
<dbReference type="GO" id="GO:0015250">
    <property type="term" value="F:water channel activity"/>
    <property type="evidence" value="ECO:0007669"/>
    <property type="project" value="InterPro"/>
</dbReference>
<evidence type="ECO:0000313" key="4">
    <source>
        <dbReference type="Proteomes" id="UP000657918"/>
    </source>
</evidence>
<dbReference type="OrthoDB" id="1746625at2759"/>
<protein>
    <submittedName>
        <fullName evidence="3">Uncharacterized protein</fullName>
    </submittedName>
</protein>
<dbReference type="EMBL" id="JADGMS010000010">
    <property type="protein sequence ID" value="KAF9673769.1"/>
    <property type="molecule type" value="Genomic_DNA"/>
</dbReference>
<evidence type="ECO:0000256" key="2">
    <source>
        <dbReference type="ARBA" id="ARBA00022737"/>
    </source>
</evidence>
<organism evidence="3 4">
    <name type="scientific">Salix dunnii</name>
    <dbReference type="NCBI Taxonomy" id="1413687"/>
    <lineage>
        <taxon>Eukaryota</taxon>
        <taxon>Viridiplantae</taxon>
        <taxon>Streptophyta</taxon>
        <taxon>Embryophyta</taxon>
        <taxon>Tracheophyta</taxon>
        <taxon>Spermatophyta</taxon>
        <taxon>Magnoliopsida</taxon>
        <taxon>eudicotyledons</taxon>
        <taxon>Gunneridae</taxon>
        <taxon>Pentapetalae</taxon>
        <taxon>rosids</taxon>
        <taxon>fabids</taxon>
        <taxon>Malpighiales</taxon>
        <taxon>Salicaceae</taxon>
        <taxon>Saliceae</taxon>
        <taxon>Salix</taxon>
    </lineage>
</organism>
<dbReference type="InterPro" id="IPR044222">
    <property type="entry name" value="SIP1-1/2-like"/>
</dbReference>
<keyword evidence="4" id="KW-1185">Reference proteome</keyword>
<keyword evidence="1" id="KW-0813">Transport</keyword>
<evidence type="ECO:0000256" key="1">
    <source>
        <dbReference type="ARBA" id="ARBA00022448"/>
    </source>
</evidence>
<dbReference type="PANTHER" id="PTHR46739:SF2">
    <property type="entry name" value="MAJOR INTRINSIC PROTEIN (MIP) FAMILY TRANSPORTER"/>
    <property type="match status" value="1"/>
</dbReference>
<sequence>MSMAWRFPIQAVGGIGGVIAIIEVMPIQYKYVLGGGPSLKVDLHARTIAEGVPIFFICLAWDWGCHCNYRSDANTIQVCAWRWSVVEGGLTCKDNC</sequence>
<reference evidence="3 4" key="1">
    <citation type="submission" date="2020-10" db="EMBL/GenBank/DDBJ databases">
        <title>Plant Genome Project.</title>
        <authorList>
            <person name="Zhang R.-G."/>
        </authorList>
    </citation>
    <scope>NUCLEOTIDE SEQUENCE [LARGE SCALE GENOMIC DNA]</scope>
    <source>
        <strain evidence="3">FAFU-HL-1</strain>
        <tissue evidence="3">Leaf</tissue>
    </source>
</reference>
<dbReference type="PANTHER" id="PTHR46739">
    <property type="entry name" value="AQUAPORIN SIP1-1"/>
    <property type="match status" value="1"/>
</dbReference>
<proteinExistence type="predicted"/>
<keyword evidence="2" id="KW-0677">Repeat</keyword>
<comment type="caution">
    <text evidence="3">The sequence shown here is derived from an EMBL/GenBank/DDBJ whole genome shotgun (WGS) entry which is preliminary data.</text>
</comment>